<dbReference type="InterPro" id="IPR053161">
    <property type="entry name" value="Ulvan_degrading_GH"/>
</dbReference>
<dbReference type="RefSeq" id="WP_265789844.1">
    <property type="nucleotide sequence ID" value="NZ_BAABRS010000002.1"/>
</dbReference>
<dbReference type="NCBIfam" id="NF045579">
    <property type="entry name" value="rhamnoside_JR"/>
    <property type="match status" value="1"/>
</dbReference>
<protein>
    <recommendedName>
        <fullName evidence="3">Alpha-L-rhamnosidase</fullName>
    </recommendedName>
</protein>
<dbReference type="Gene3D" id="2.60.120.260">
    <property type="entry name" value="Galactose-binding domain-like"/>
    <property type="match status" value="1"/>
</dbReference>
<dbReference type="PANTHER" id="PTHR36848:SF2">
    <property type="entry name" value="SECRETED PROTEIN"/>
    <property type="match status" value="1"/>
</dbReference>
<name>A0ABT3PZM0_9BACT</name>
<evidence type="ECO:0000313" key="1">
    <source>
        <dbReference type="EMBL" id="MCW9713289.1"/>
    </source>
</evidence>
<dbReference type="Proteomes" id="UP001207337">
    <property type="component" value="Unassembled WGS sequence"/>
</dbReference>
<dbReference type="EMBL" id="JAJNDC010000002">
    <property type="protein sequence ID" value="MCW9713289.1"/>
    <property type="molecule type" value="Genomic_DNA"/>
</dbReference>
<dbReference type="Pfam" id="PF17132">
    <property type="entry name" value="Glyco_hydro_106"/>
    <property type="match status" value="2"/>
</dbReference>
<reference evidence="1 2" key="1">
    <citation type="submission" date="2021-11" db="EMBL/GenBank/DDBJ databases">
        <title>Aliifidinibius sp. nov., a new bacterium isolated from saline soil.</title>
        <authorList>
            <person name="Galisteo C."/>
            <person name="De La Haba R."/>
            <person name="Sanchez-Porro C."/>
            <person name="Ventosa A."/>
        </authorList>
    </citation>
    <scope>NUCLEOTIDE SEQUENCE [LARGE SCALE GENOMIC DNA]</scope>
    <source>
        <strain evidence="1 2">KACC 190600</strain>
    </source>
</reference>
<comment type="caution">
    <text evidence="1">The sequence shown here is derived from an EMBL/GenBank/DDBJ whole genome shotgun (WGS) entry which is preliminary data.</text>
</comment>
<organism evidence="1 2">
    <name type="scientific">Fodinibius salicampi</name>
    <dbReference type="NCBI Taxonomy" id="1920655"/>
    <lineage>
        <taxon>Bacteria</taxon>
        <taxon>Pseudomonadati</taxon>
        <taxon>Balneolota</taxon>
        <taxon>Balneolia</taxon>
        <taxon>Balneolales</taxon>
        <taxon>Balneolaceae</taxon>
        <taxon>Fodinibius</taxon>
    </lineage>
</organism>
<gene>
    <name evidence="1" type="ORF">LQ318_10260</name>
</gene>
<dbReference type="SUPFAM" id="SSF49785">
    <property type="entry name" value="Galactose-binding domain-like"/>
    <property type="match status" value="1"/>
</dbReference>
<sequence>MVGCTTEEPPEPQWPEVTSENKPWTRWWWQGSAVDKENLTLELESFKEANIGGVEITPIYGVAGYEDEFIDFLSPEWMEMLTHTLQKGDSLDIGVDMATGTGWPFGGPMVGDARAAKYVAYETYELQEGESLSTPIEYVQEPFVYALGNRMFGVESGSAIEPGEEIELDDLEEPVSANDNLQSLALEQVRFEKSLPLVTLMAFSNEGESIDLTDSVDTEGNLAWTAPEGNWTLYAFFQGIHGKMVERAGPGGEGLAIDHFDEDVLTDYLTYFNEAFTGYDISGLRSFFNDSYEVDDARGEANWTRYFLEEFEQRRGYDLREHLPALLGNSSDEKNSRILSDYRQTVSDLLLDEFTRPWNQWADGKGAHIRNQAHGSPANILDLYAASDIPETEGTDIFRAKMASSAANVTDKQLVGSEAATWLNEHFSSSLSDLKTAVDRFFLGGVNHIVYHGSAYSPQDEEWPGWLFYAAVHFNPQNPFWDHFKAFNEYVARTQSFLQRGNPDNDVLLYLPIHDRWAETGPGLLQHFDGGIEDQFEGTAFKEAAEEMQSRGYGFDYISDRQLQQVASSGQQIQAGDISYKTLLVPASKYIPVSTFERIVDLANSGATVLFYQDLPSEVAGWSDLETNRKRFQQLVENIDFSDSDEGSVREAEAGEGRFLLGDNLDELLEEASVVRESMTDRGIEYLRRSHEEGNTYFITNWGKQRIDDWIPLGVSAESAVLFDPMKKQKGFADFRSSDAGTSEVYLQLEPGQSIIVQTYQDGQSEATYPYVQEEGEATSLAGTWSVEFIKGGPELPEPVEIDTLKSWTEFGGDAVENFSGTASYSLSFNAPDSDSDGWILDLGEVEQSARVALNGQDLGILPGPVFKVYIDQDMMQETNELEIEVANLMANRIAYMDREGIPWKKFYNINMSARQGQNRNEHGIFDASDWEPRPSGLLGPVTLTPVNHLN</sequence>
<dbReference type="InterPro" id="IPR008979">
    <property type="entry name" value="Galactose-bd-like_sf"/>
</dbReference>
<keyword evidence="2" id="KW-1185">Reference proteome</keyword>
<accession>A0ABT3PZM0</accession>
<proteinExistence type="predicted"/>
<evidence type="ECO:0000313" key="2">
    <source>
        <dbReference type="Proteomes" id="UP001207337"/>
    </source>
</evidence>
<evidence type="ECO:0008006" key="3">
    <source>
        <dbReference type="Google" id="ProtNLM"/>
    </source>
</evidence>
<dbReference type="PANTHER" id="PTHR36848">
    <property type="entry name" value="DNA-BINDING PROTEIN (PUTATIVE SECRETED PROTEIN)-RELATED"/>
    <property type="match status" value="1"/>
</dbReference>